<organism evidence="3">
    <name type="scientific">marine sediment metagenome</name>
    <dbReference type="NCBI Taxonomy" id="412755"/>
    <lineage>
        <taxon>unclassified sequences</taxon>
        <taxon>metagenomes</taxon>
        <taxon>ecological metagenomes</taxon>
    </lineage>
</organism>
<dbReference type="Gene3D" id="2.40.50.580">
    <property type="match status" value="1"/>
</dbReference>
<evidence type="ECO:0000313" key="3">
    <source>
        <dbReference type="EMBL" id="KKL89931.1"/>
    </source>
</evidence>
<feature type="non-terminal residue" evidence="3">
    <location>
        <position position="1"/>
    </location>
</feature>
<dbReference type="InterPro" id="IPR041465">
    <property type="entry name" value="SfsA_N"/>
</dbReference>
<dbReference type="Pfam" id="PF17746">
    <property type="entry name" value="SfsA_N"/>
    <property type="match status" value="1"/>
</dbReference>
<dbReference type="HAMAP" id="MF_00095">
    <property type="entry name" value="SfsA"/>
    <property type="match status" value="1"/>
</dbReference>
<dbReference type="AlphaFoldDB" id="A0A0F9GHA4"/>
<feature type="domain" description="Sugar fermentation stimulation protein C-terminal" evidence="1">
    <location>
        <begin position="40"/>
        <end position="181"/>
    </location>
</feature>
<feature type="domain" description="SfsA N-terminal OB" evidence="2">
    <location>
        <begin position="3"/>
        <end position="36"/>
    </location>
</feature>
<comment type="caution">
    <text evidence="3">The sequence shown here is derived from an EMBL/GenBank/DDBJ whole genome shotgun (WGS) entry which is preliminary data.</text>
</comment>
<sequence length="194" mass="21464">LKDPGIPVLLSASDNPERKTRWTLEAVKPGRVWVGVNTHLTNTFAARAIEMGLLDGSPLKGFRVARAEVTVGNSRLDFLLSREKTRGKESCHLEIKSVTLRIDGKAMFPDAVTTRGAKHMRELLRIVKKGGRAGVLFLVQRADCECFAPASRIDPAYAQSLKRAKDAGVDVMVCGLRVRREGVYFEKLMPFKAT</sequence>
<dbReference type="EMBL" id="LAZR01020152">
    <property type="protein sequence ID" value="KKL89931.1"/>
    <property type="molecule type" value="Genomic_DNA"/>
</dbReference>
<gene>
    <name evidence="3" type="ORF">LCGC14_1909800</name>
</gene>
<dbReference type="InterPro" id="IPR005224">
    <property type="entry name" value="SfsA"/>
</dbReference>
<dbReference type="InterPro" id="IPR040452">
    <property type="entry name" value="SfsA_C"/>
</dbReference>
<evidence type="ECO:0000259" key="1">
    <source>
        <dbReference type="Pfam" id="PF03749"/>
    </source>
</evidence>
<protein>
    <recommendedName>
        <fullName evidence="4">Sugar fermentation stimulation protein C-terminal domain-containing protein</fullName>
    </recommendedName>
</protein>
<dbReference type="NCBIfam" id="TIGR00230">
    <property type="entry name" value="sfsA"/>
    <property type="match status" value="1"/>
</dbReference>
<dbReference type="Pfam" id="PF03749">
    <property type="entry name" value="SfsA"/>
    <property type="match status" value="1"/>
</dbReference>
<name>A0A0F9GHA4_9ZZZZ</name>
<reference evidence="3" key="1">
    <citation type="journal article" date="2015" name="Nature">
        <title>Complex archaea that bridge the gap between prokaryotes and eukaryotes.</title>
        <authorList>
            <person name="Spang A."/>
            <person name="Saw J.H."/>
            <person name="Jorgensen S.L."/>
            <person name="Zaremba-Niedzwiedzka K."/>
            <person name="Martijn J."/>
            <person name="Lind A.E."/>
            <person name="van Eijk R."/>
            <person name="Schleper C."/>
            <person name="Guy L."/>
            <person name="Ettema T.J."/>
        </authorList>
    </citation>
    <scope>NUCLEOTIDE SEQUENCE</scope>
</reference>
<evidence type="ECO:0000259" key="2">
    <source>
        <dbReference type="Pfam" id="PF17746"/>
    </source>
</evidence>
<dbReference type="GO" id="GO:0003677">
    <property type="term" value="F:DNA binding"/>
    <property type="evidence" value="ECO:0007669"/>
    <property type="project" value="InterPro"/>
</dbReference>
<dbReference type="Gene3D" id="3.40.1350.60">
    <property type="match status" value="1"/>
</dbReference>
<evidence type="ECO:0008006" key="4">
    <source>
        <dbReference type="Google" id="ProtNLM"/>
    </source>
</evidence>
<dbReference type="CDD" id="cd22359">
    <property type="entry name" value="SfsA-like_bacterial"/>
    <property type="match status" value="1"/>
</dbReference>
<dbReference type="PANTHER" id="PTHR30545:SF2">
    <property type="entry name" value="SUGAR FERMENTATION STIMULATION PROTEIN A"/>
    <property type="match status" value="1"/>
</dbReference>
<dbReference type="PANTHER" id="PTHR30545">
    <property type="entry name" value="SUGAR FERMENTATION STIMULATION PROTEIN A"/>
    <property type="match status" value="1"/>
</dbReference>
<proteinExistence type="inferred from homology"/>
<accession>A0A0F9GHA4</accession>